<evidence type="ECO:0000313" key="19">
    <source>
        <dbReference type="Proteomes" id="UP000067626"/>
    </source>
</evidence>
<proteinExistence type="inferred from homology"/>
<evidence type="ECO:0000256" key="9">
    <source>
        <dbReference type="PIRSR" id="PIRSR634016-1"/>
    </source>
</evidence>
<evidence type="ECO:0000256" key="13">
    <source>
        <dbReference type="SAM" id="MobiDB-lite"/>
    </source>
</evidence>
<evidence type="ECO:0000256" key="7">
    <source>
        <dbReference type="ARBA" id="ARBA00022833"/>
    </source>
</evidence>
<keyword evidence="6 12" id="KW-0378">Hydrolase</keyword>
<name>A0A0K1EP26_CHOCO</name>
<sequence length="948" mass="103113">MTALRRLLCAAAVPLSASLFAACTPREAPAPHAPPAAGSPSIAVVDDGTQPPLGPLPGDVKPLDYQLTLQIDPEKDHFSGTARIIIDLSAPRSTLWMHARDLRVKSATIQPDVNGALARASTCRACVLPPENQPVFPARFEQVDPTGVAKLSFEQPIPKGWAILVLDYEGPLPEGNSGLYRVRRGGRAYAFTQFEATSARQAFPSFDEPAFKTPFHVNLIVPRDHTAISSGAQVNRVRENDQLDRVTFATTQRLPTYLLAFAVGPFDVVKAPSIPPSIIRHRELPLRGVAVAGRGSELAFALANTGSLIQALEDYTGLPYPFDKLDLIAVPGKHGAMENAGAVTFSEYLLLMDAVRSPARQRRAFFDVGAHEFAHMWFGDLVTMPWWNDLWLKEASANWLGTRAVRMVYPALDLESEMLSDVHRAMNTDSLLAARKIRQEIDSHHDISNAFDGITYDKGYGVISMFERWLGPEVYQRAVRSFFMSRMYGTASADDYLAALGQAASRDVATPMRTFLDQPGVPLVKARLTCEGKPRLRLEQSRYLPLGSAGAPAAQWQIPICARYPRGQGADATETTCTLLDGREGEIQLASEQCPAWVLPNADGVGYFRWTLPSADLQRLITAGLAHLSVREKMSLAANIHAAFAQGTTSGKEALTLLAPLATDARHEVATAPIPLLQAALQWLAGGPSHARVEAYARALYAPAYRSLGWGPRAAGPGATPQPEPEENSYLRTDVLRFLALDARDPQVRKEAAARGRAYIAGGTLHPETVAPELAGIVVAAALQQGDAALFEQALAALASTEHDVPRGVVLFGLGSIDTPELATRVRELVFDARVRPHEIYSILSLQLEQPAVRDAAWSWFEQKLDAILQRLSHRHKRGLIHLAASLCDSAYAGRVEALFTPRIAGLEGGPRVLAGTVETIKLCAARKKAQQESLNAFFETSPRVPHQ</sequence>
<dbReference type="Proteomes" id="UP000067626">
    <property type="component" value="Chromosome"/>
</dbReference>
<evidence type="ECO:0000259" key="15">
    <source>
        <dbReference type="Pfam" id="PF01433"/>
    </source>
</evidence>
<evidence type="ECO:0000256" key="14">
    <source>
        <dbReference type="SAM" id="SignalP"/>
    </source>
</evidence>
<feature type="binding site" evidence="10">
    <location>
        <position position="394"/>
    </location>
    <ligand>
        <name>Zn(2+)</name>
        <dbReference type="ChEBI" id="CHEBI:29105"/>
        <note>catalytic</note>
    </ligand>
</feature>
<dbReference type="InterPro" id="IPR001930">
    <property type="entry name" value="Peptidase_M1"/>
</dbReference>
<dbReference type="Gene3D" id="2.60.40.1730">
    <property type="entry name" value="tricorn interacting facor f3 domain"/>
    <property type="match status" value="1"/>
</dbReference>
<feature type="domain" description="Aminopeptidase N-like N-terminal" evidence="17">
    <location>
        <begin position="61"/>
        <end position="258"/>
    </location>
</feature>
<dbReference type="Pfam" id="PF11838">
    <property type="entry name" value="ERAP1_C"/>
    <property type="match status" value="1"/>
</dbReference>
<evidence type="ECO:0000256" key="10">
    <source>
        <dbReference type="PIRSR" id="PIRSR634016-3"/>
    </source>
</evidence>
<dbReference type="InterPro" id="IPR045357">
    <property type="entry name" value="Aminopeptidase_N-like_N"/>
</dbReference>
<dbReference type="EC" id="3.4.11.-" evidence="12"/>
<feature type="binding site" evidence="10">
    <location>
        <position position="371"/>
    </location>
    <ligand>
        <name>Zn(2+)</name>
        <dbReference type="ChEBI" id="CHEBI:29105"/>
        <note>catalytic</note>
    </ligand>
</feature>
<keyword evidence="3 12" id="KW-0031">Aminopeptidase</keyword>
<dbReference type="AlphaFoldDB" id="A0A0K1EP26"/>
<feature type="active site" description="Proton acceptor" evidence="9">
    <location>
        <position position="372"/>
    </location>
</feature>
<dbReference type="GO" id="GO:0005737">
    <property type="term" value="C:cytoplasm"/>
    <property type="evidence" value="ECO:0007669"/>
    <property type="project" value="TreeGrafter"/>
</dbReference>
<evidence type="ECO:0000256" key="11">
    <source>
        <dbReference type="PIRSR" id="PIRSR634016-4"/>
    </source>
</evidence>
<dbReference type="Pfam" id="PF01433">
    <property type="entry name" value="Peptidase_M1"/>
    <property type="match status" value="1"/>
</dbReference>
<gene>
    <name evidence="18" type="primary">pepN</name>
    <name evidence="18" type="ORF">CMC5_067860</name>
</gene>
<dbReference type="GO" id="GO:0005615">
    <property type="term" value="C:extracellular space"/>
    <property type="evidence" value="ECO:0007669"/>
    <property type="project" value="TreeGrafter"/>
</dbReference>
<dbReference type="InterPro" id="IPR050344">
    <property type="entry name" value="Peptidase_M1_aminopeptidases"/>
</dbReference>
<reference evidence="18 19" key="1">
    <citation type="submission" date="2015-07" db="EMBL/GenBank/DDBJ databases">
        <title>Genome analysis of myxobacterium Chondromyces crocatus Cm c5 reveals a high potential for natural compound synthesis and the genetic basis for the loss of fruiting body formation.</title>
        <authorList>
            <person name="Zaburannyi N."/>
            <person name="Bunk B."/>
            <person name="Maier J."/>
            <person name="Overmann J."/>
            <person name="Mueller R."/>
        </authorList>
    </citation>
    <scope>NUCLEOTIDE SEQUENCE [LARGE SCALE GENOMIC DNA]</scope>
    <source>
        <strain evidence="18 19">Cm c5</strain>
    </source>
</reference>
<dbReference type="SUPFAM" id="SSF55486">
    <property type="entry name" value="Metalloproteases ('zincins'), catalytic domain"/>
    <property type="match status" value="1"/>
</dbReference>
<dbReference type="PROSITE" id="PS51257">
    <property type="entry name" value="PROKAR_LIPOPROTEIN"/>
    <property type="match status" value="1"/>
</dbReference>
<dbReference type="RefSeq" id="WP_050434165.1">
    <property type="nucleotide sequence ID" value="NZ_CP012159.1"/>
</dbReference>
<dbReference type="PATRIC" id="fig|52.7.peg.7449"/>
<evidence type="ECO:0000256" key="2">
    <source>
        <dbReference type="ARBA" id="ARBA00010136"/>
    </source>
</evidence>
<dbReference type="GO" id="GO:0070006">
    <property type="term" value="F:metalloaminopeptidase activity"/>
    <property type="evidence" value="ECO:0007669"/>
    <property type="project" value="TreeGrafter"/>
</dbReference>
<evidence type="ECO:0000256" key="4">
    <source>
        <dbReference type="ARBA" id="ARBA00022670"/>
    </source>
</evidence>
<comment type="catalytic activity">
    <reaction evidence="1">
        <text>Release of an N-terminal amino acid, Xaa-|-Yaa- from a peptide, amide or arylamide. Xaa is preferably Ala, but may be most amino acids including Pro (slow action). When a terminal hydrophobic residue is followed by a prolyl residue, the two may be released as an intact Xaa-Pro dipeptide.</text>
        <dbReference type="EC" id="3.4.11.2"/>
    </reaction>
</comment>
<dbReference type="CDD" id="cd09601">
    <property type="entry name" value="M1_APN-Q_like"/>
    <property type="match status" value="1"/>
</dbReference>
<feature type="signal peptide" evidence="14">
    <location>
        <begin position="1"/>
        <end position="21"/>
    </location>
</feature>
<evidence type="ECO:0000256" key="12">
    <source>
        <dbReference type="RuleBase" id="RU364040"/>
    </source>
</evidence>
<dbReference type="GO" id="GO:0008270">
    <property type="term" value="F:zinc ion binding"/>
    <property type="evidence" value="ECO:0007669"/>
    <property type="project" value="UniProtKB-UniRule"/>
</dbReference>
<dbReference type="InterPro" id="IPR034016">
    <property type="entry name" value="M1_APN-typ"/>
</dbReference>
<dbReference type="Pfam" id="PF17900">
    <property type="entry name" value="Peptidase_M1_N"/>
    <property type="match status" value="1"/>
</dbReference>
<keyword evidence="14" id="KW-0732">Signal</keyword>
<evidence type="ECO:0000256" key="6">
    <source>
        <dbReference type="ARBA" id="ARBA00022801"/>
    </source>
</evidence>
<dbReference type="InterPro" id="IPR014782">
    <property type="entry name" value="Peptidase_M1_dom"/>
</dbReference>
<keyword evidence="19" id="KW-1185">Reference proteome</keyword>
<dbReference type="PANTHER" id="PTHR11533:SF174">
    <property type="entry name" value="PUROMYCIN-SENSITIVE AMINOPEPTIDASE-RELATED"/>
    <property type="match status" value="1"/>
</dbReference>
<dbReference type="GO" id="GO:0016020">
    <property type="term" value="C:membrane"/>
    <property type="evidence" value="ECO:0007669"/>
    <property type="project" value="TreeGrafter"/>
</dbReference>
<evidence type="ECO:0000256" key="5">
    <source>
        <dbReference type="ARBA" id="ARBA00022723"/>
    </source>
</evidence>
<dbReference type="KEGG" id="ccro:CMC5_067860"/>
<comment type="cofactor">
    <cofactor evidence="10 12">
        <name>Zn(2+)</name>
        <dbReference type="ChEBI" id="CHEBI:29105"/>
    </cofactor>
    <text evidence="10 12">Binds 1 zinc ion per subunit.</text>
</comment>
<dbReference type="PRINTS" id="PR00756">
    <property type="entry name" value="ALADIPTASE"/>
</dbReference>
<organism evidence="18 19">
    <name type="scientific">Chondromyces crocatus</name>
    <dbReference type="NCBI Taxonomy" id="52"/>
    <lineage>
        <taxon>Bacteria</taxon>
        <taxon>Pseudomonadati</taxon>
        <taxon>Myxococcota</taxon>
        <taxon>Polyangia</taxon>
        <taxon>Polyangiales</taxon>
        <taxon>Polyangiaceae</taxon>
        <taxon>Chondromyces</taxon>
    </lineage>
</organism>
<feature type="domain" description="ERAP1-like C-terminal" evidence="16">
    <location>
        <begin position="597"/>
        <end position="922"/>
    </location>
</feature>
<dbReference type="Gene3D" id="1.10.390.10">
    <property type="entry name" value="Neutral Protease Domain 2"/>
    <property type="match status" value="1"/>
</dbReference>
<dbReference type="GO" id="GO:0042277">
    <property type="term" value="F:peptide binding"/>
    <property type="evidence" value="ECO:0007669"/>
    <property type="project" value="TreeGrafter"/>
</dbReference>
<dbReference type="Gene3D" id="1.25.50.20">
    <property type="match status" value="1"/>
</dbReference>
<dbReference type="EMBL" id="CP012159">
    <property type="protein sequence ID" value="AKT42559.1"/>
    <property type="molecule type" value="Genomic_DNA"/>
</dbReference>
<evidence type="ECO:0000256" key="3">
    <source>
        <dbReference type="ARBA" id="ARBA00022438"/>
    </source>
</evidence>
<dbReference type="SUPFAM" id="SSF63737">
    <property type="entry name" value="Leukotriene A4 hydrolase N-terminal domain"/>
    <property type="match status" value="1"/>
</dbReference>
<feature type="region of interest" description="Disordered" evidence="13">
    <location>
        <begin position="27"/>
        <end position="53"/>
    </location>
</feature>
<evidence type="ECO:0000256" key="8">
    <source>
        <dbReference type="ARBA" id="ARBA00023049"/>
    </source>
</evidence>
<feature type="chain" id="PRO_5005459750" description="Aminopeptidase" evidence="14">
    <location>
        <begin position="22"/>
        <end position="948"/>
    </location>
</feature>
<comment type="similarity">
    <text evidence="2 12">Belongs to the peptidase M1 family.</text>
</comment>
<dbReference type="InterPro" id="IPR027268">
    <property type="entry name" value="Peptidase_M4/M1_CTD_sf"/>
</dbReference>
<evidence type="ECO:0000256" key="1">
    <source>
        <dbReference type="ARBA" id="ARBA00000098"/>
    </source>
</evidence>
<dbReference type="InterPro" id="IPR042097">
    <property type="entry name" value="Aminopeptidase_N-like_N_sf"/>
</dbReference>
<feature type="domain" description="Peptidase M1 membrane alanine aminopeptidase" evidence="15">
    <location>
        <begin position="300"/>
        <end position="514"/>
    </location>
</feature>
<dbReference type="GO" id="GO:0043171">
    <property type="term" value="P:peptide catabolic process"/>
    <property type="evidence" value="ECO:0007669"/>
    <property type="project" value="TreeGrafter"/>
</dbReference>
<keyword evidence="7 10" id="KW-0862">Zinc</keyword>
<keyword evidence="8 12" id="KW-0482">Metalloprotease</keyword>
<keyword evidence="5 10" id="KW-0479">Metal-binding</keyword>
<evidence type="ECO:0000313" key="18">
    <source>
        <dbReference type="EMBL" id="AKT42559.1"/>
    </source>
</evidence>
<feature type="site" description="Transition state stabilizer" evidence="11">
    <location>
        <position position="456"/>
    </location>
</feature>
<keyword evidence="4 12" id="KW-0645">Protease</keyword>
<accession>A0A0K1EP26</accession>
<protein>
    <recommendedName>
        <fullName evidence="12">Aminopeptidase</fullName>
        <ecNumber evidence="12">3.4.11.-</ecNumber>
    </recommendedName>
</protein>
<dbReference type="GO" id="GO:0016285">
    <property type="term" value="F:alanyl aminopeptidase activity"/>
    <property type="evidence" value="ECO:0007669"/>
    <property type="project" value="UniProtKB-EC"/>
</dbReference>
<evidence type="ECO:0000259" key="17">
    <source>
        <dbReference type="Pfam" id="PF17900"/>
    </source>
</evidence>
<evidence type="ECO:0000259" key="16">
    <source>
        <dbReference type="Pfam" id="PF11838"/>
    </source>
</evidence>
<dbReference type="InterPro" id="IPR024571">
    <property type="entry name" value="ERAP1-like_C_dom"/>
</dbReference>
<feature type="binding site" evidence="10">
    <location>
        <position position="375"/>
    </location>
    <ligand>
        <name>Zn(2+)</name>
        <dbReference type="ChEBI" id="CHEBI:29105"/>
        <note>catalytic</note>
    </ligand>
</feature>
<dbReference type="PANTHER" id="PTHR11533">
    <property type="entry name" value="PROTEASE M1 ZINC METALLOPROTEASE"/>
    <property type="match status" value="1"/>
</dbReference>
<dbReference type="STRING" id="52.CMC5_067860"/>
<dbReference type="GO" id="GO:0006508">
    <property type="term" value="P:proteolysis"/>
    <property type="evidence" value="ECO:0007669"/>
    <property type="project" value="UniProtKB-KW"/>
</dbReference>